<evidence type="ECO:0000256" key="1">
    <source>
        <dbReference type="SAM" id="MobiDB-lite"/>
    </source>
</evidence>
<organism evidence="2 3">
    <name type="scientific">Pisolithus tinctorius Marx 270</name>
    <dbReference type="NCBI Taxonomy" id="870435"/>
    <lineage>
        <taxon>Eukaryota</taxon>
        <taxon>Fungi</taxon>
        <taxon>Dikarya</taxon>
        <taxon>Basidiomycota</taxon>
        <taxon>Agaricomycotina</taxon>
        <taxon>Agaricomycetes</taxon>
        <taxon>Agaricomycetidae</taxon>
        <taxon>Boletales</taxon>
        <taxon>Sclerodermatineae</taxon>
        <taxon>Pisolithaceae</taxon>
        <taxon>Pisolithus</taxon>
    </lineage>
</organism>
<name>A0A0C3JPK1_PISTI</name>
<proteinExistence type="predicted"/>
<protein>
    <submittedName>
        <fullName evidence="2">Uncharacterized protein</fullName>
    </submittedName>
</protein>
<dbReference type="Proteomes" id="UP000054217">
    <property type="component" value="Unassembled WGS sequence"/>
</dbReference>
<feature type="compositionally biased region" description="Polar residues" evidence="1">
    <location>
        <begin position="17"/>
        <end position="33"/>
    </location>
</feature>
<feature type="compositionally biased region" description="Basic and acidic residues" evidence="1">
    <location>
        <begin position="1"/>
        <end position="16"/>
    </location>
</feature>
<feature type="region of interest" description="Disordered" evidence="1">
    <location>
        <begin position="1"/>
        <end position="33"/>
    </location>
</feature>
<reference evidence="2 3" key="1">
    <citation type="submission" date="2014-04" db="EMBL/GenBank/DDBJ databases">
        <authorList>
            <consortium name="DOE Joint Genome Institute"/>
            <person name="Kuo A."/>
            <person name="Kohler A."/>
            <person name="Costa M.D."/>
            <person name="Nagy L.G."/>
            <person name="Floudas D."/>
            <person name="Copeland A."/>
            <person name="Barry K.W."/>
            <person name="Cichocki N."/>
            <person name="Veneault-Fourrey C."/>
            <person name="LaButti K."/>
            <person name="Lindquist E.A."/>
            <person name="Lipzen A."/>
            <person name="Lundell T."/>
            <person name="Morin E."/>
            <person name="Murat C."/>
            <person name="Sun H."/>
            <person name="Tunlid A."/>
            <person name="Henrissat B."/>
            <person name="Grigoriev I.V."/>
            <person name="Hibbett D.S."/>
            <person name="Martin F."/>
            <person name="Nordberg H.P."/>
            <person name="Cantor M.N."/>
            <person name="Hua S.X."/>
        </authorList>
    </citation>
    <scope>NUCLEOTIDE SEQUENCE [LARGE SCALE GENOMIC DNA]</scope>
    <source>
        <strain evidence="2 3">Marx 270</strain>
    </source>
</reference>
<sequence>MLEPRRPIRLGRRDGTTVHTNSELHGNEGCSNQPTSTIKTKIIRVPVNLWTGRHSPQTQGRGHKCYIEDGICGLAAVVFAKFSNYMMTMHGLKAGITSSFLRSLGPSTSFRWVKLEWKHNALAEWVPFSLCLVCCRMPTALV</sequence>
<keyword evidence="3" id="KW-1185">Reference proteome</keyword>
<dbReference type="HOGENOM" id="CLU_1816586_0_0_1"/>
<dbReference type="EMBL" id="KN831950">
    <property type="protein sequence ID" value="KIO11133.1"/>
    <property type="molecule type" value="Genomic_DNA"/>
</dbReference>
<evidence type="ECO:0000313" key="3">
    <source>
        <dbReference type="Proteomes" id="UP000054217"/>
    </source>
</evidence>
<reference evidence="3" key="2">
    <citation type="submission" date="2015-01" db="EMBL/GenBank/DDBJ databases">
        <title>Evolutionary Origins and Diversification of the Mycorrhizal Mutualists.</title>
        <authorList>
            <consortium name="DOE Joint Genome Institute"/>
            <consortium name="Mycorrhizal Genomics Consortium"/>
            <person name="Kohler A."/>
            <person name="Kuo A."/>
            <person name="Nagy L.G."/>
            <person name="Floudas D."/>
            <person name="Copeland A."/>
            <person name="Barry K.W."/>
            <person name="Cichocki N."/>
            <person name="Veneault-Fourrey C."/>
            <person name="LaButti K."/>
            <person name="Lindquist E.A."/>
            <person name="Lipzen A."/>
            <person name="Lundell T."/>
            <person name="Morin E."/>
            <person name="Murat C."/>
            <person name="Riley R."/>
            <person name="Ohm R."/>
            <person name="Sun H."/>
            <person name="Tunlid A."/>
            <person name="Henrissat B."/>
            <person name="Grigoriev I.V."/>
            <person name="Hibbett D.S."/>
            <person name="Martin F."/>
        </authorList>
    </citation>
    <scope>NUCLEOTIDE SEQUENCE [LARGE SCALE GENOMIC DNA]</scope>
    <source>
        <strain evidence="3">Marx 270</strain>
    </source>
</reference>
<accession>A0A0C3JPK1</accession>
<dbReference type="AlphaFoldDB" id="A0A0C3JPK1"/>
<dbReference type="InParanoid" id="A0A0C3JPK1"/>
<gene>
    <name evidence="2" type="ORF">M404DRAFT_833904</name>
</gene>
<evidence type="ECO:0000313" key="2">
    <source>
        <dbReference type="EMBL" id="KIO11133.1"/>
    </source>
</evidence>